<dbReference type="Pfam" id="PF00535">
    <property type="entry name" value="Glycos_transf_2"/>
    <property type="match status" value="1"/>
</dbReference>
<feature type="domain" description="Glycosyltransferase 2-like" evidence="4">
    <location>
        <begin position="240"/>
        <end position="355"/>
    </location>
</feature>
<keyword evidence="3 5" id="KW-0808">Transferase</keyword>
<proteinExistence type="inferred from homology"/>
<protein>
    <submittedName>
        <fullName evidence="5">Glycosyltransferase</fullName>
        <ecNumber evidence="5">2.4.-.-</ecNumber>
    </submittedName>
</protein>
<dbReference type="InterPro" id="IPR029044">
    <property type="entry name" value="Nucleotide-diphossugar_trans"/>
</dbReference>
<name>A0ABT0Z0H6_9FLAO</name>
<organism evidence="5 6">
    <name type="scientific">Gramella jeungdoensis</name>
    <dbReference type="NCBI Taxonomy" id="708091"/>
    <lineage>
        <taxon>Bacteria</taxon>
        <taxon>Pseudomonadati</taxon>
        <taxon>Bacteroidota</taxon>
        <taxon>Flavobacteriia</taxon>
        <taxon>Flavobacteriales</taxon>
        <taxon>Flavobacteriaceae</taxon>
        <taxon>Christiangramia</taxon>
    </lineage>
</organism>
<comment type="similarity">
    <text evidence="1">Belongs to the glycosyltransferase 2 family.</text>
</comment>
<evidence type="ECO:0000256" key="1">
    <source>
        <dbReference type="ARBA" id="ARBA00006739"/>
    </source>
</evidence>
<evidence type="ECO:0000313" key="5">
    <source>
        <dbReference type="EMBL" id="MCM8569221.1"/>
    </source>
</evidence>
<dbReference type="PANTHER" id="PTHR43179:SF12">
    <property type="entry name" value="GALACTOFURANOSYLTRANSFERASE GLFT2"/>
    <property type="match status" value="1"/>
</dbReference>
<accession>A0ABT0Z0H6</accession>
<evidence type="ECO:0000256" key="3">
    <source>
        <dbReference type="ARBA" id="ARBA00022679"/>
    </source>
</evidence>
<evidence type="ECO:0000256" key="2">
    <source>
        <dbReference type="ARBA" id="ARBA00022676"/>
    </source>
</evidence>
<comment type="caution">
    <text evidence="5">The sequence shown here is derived from an EMBL/GenBank/DDBJ whole genome shotgun (WGS) entry which is preliminary data.</text>
</comment>
<dbReference type="EC" id="2.4.-.-" evidence="5"/>
<dbReference type="Gene3D" id="3.90.550.10">
    <property type="entry name" value="Spore Coat Polysaccharide Biosynthesis Protein SpsA, Chain A"/>
    <property type="match status" value="1"/>
</dbReference>
<dbReference type="SUPFAM" id="SSF53448">
    <property type="entry name" value="Nucleotide-diphospho-sugar transferases"/>
    <property type="match status" value="1"/>
</dbReference>
<gene>
    <name evidence="5" type="ORF">NE848_07515</name>
</gene>
<dbReference type="GO" id="GO:0016757">
    <property type="term" value="F:glycosyltransferase activity"/>
    <property type="evidence" value="ECO:0007669"/>
    <property type="project" value="UniProtKB-KW"/>
</dbReference>
<dbReference type="EMBL" id="JAMSCK010000002">
    <property type="protein sequence ID" value="MCM8569221.1"/>
    <property type="molecule type" value="Genomic_DNA"/>
</dbReference>
<dbReference type="Proteomes" id="UP001155077">
    <property type="component" value="Unassembled WGS sequence"/>
</dbReference>
<evidence type="ECO:0000259" key="4">
    <source>
        <dbReference type="Pfam" id="PF00535"/>
    </source>
</evidence>
<dbReference type="InterPro" id="IPR001173">
    <property type="entry name" value="Glyco_trans_2-like"/>
</dbReference>
<keyword evidence="6" id="KW-1185">Reference proteome</keyword>
<keyword evidence="2 5" id="KW-0328">Glycosyltransferase</keyword>
<sequence>MIWILHSNAEIIHSVQRDEIDIPDISGNPVKVFWQVCEKYPDELIGWMDVDLDIEVTSNWNEIFHHDLIMASFPVKSKYIPDEIGYIDQLPFINPDYSVRYPTWQMSTDVGGIAGKVALRFRDILYGIKDFGYLLNSIAKIGQQNSLFCYSVPELVKDTSFEKKVHSASTQELFEFVGQHYKRIRLFLLIFCLIRYENRFPLFSFFSSLFKKSYFKQEIDLSSLQVKTTSSSKDQKSIDVIIPTMGRPEHLHNVLKDLASQTLLPQKVIIVEQDPNENSNTKLDFIKTSEWPFLIIHHFIHKTGACNARNLAMKEVKSDYIFFADDDLRFSEDLLKRSLSEMERMNVDCLNLNCILPEGKTIFPRIKQWGAFGSGTSVVRSEFALKCEFSELLEHGFGEDIDFGMQLRSKGCDIIYHPDITTIHLKAPVGGFRSISKDKWKKEGIEPKPSPTMMILIKKYYNPYMGKGYKAELFFRFYAKQSVKNPWIYIKKMKERWQLSDKIASQLLTHGKQ</sequence>
<reference evidence="5" key="1">
    <citation type="submission" date="2022-06" db="EMBL/GenBank/DDBJ databases">
        <title>Gramella sediminis sp. nov., isolated from deep-sea sediment of the Indian Ocean.</title>
        <authorList>
            <person name="Yang L."/>
        </authorList>
    </citation>
    <scope>NUCLEOTIDE SEQUENCE</scope>
    <source>
        <strain evidence="5">HMD3159</strain>
    </source>
</reference>
<dbReference type="RefSeq" id="WP_252112044.1">
    <property type="nucleotide sequence ID" value="NZ_JAMSCK010000002.1"/>
</dbReference>
<dbReference type="PANTHER" id="PTHR43179">
    <property type="entry name" value="RHAMNOSYLTRANSFERASE WBBL"/>
    <property type="match status" value="1"/>
</dbReference>
<evidence type="ECO:0000313" key="6">
    <source>
        <dbReference type="Proteomes" id="UP001155077"/>
    </source>
</evidence>